<accession>A0A7J6F2N6</accession>
<evidence type="ECO:0000256" key="2">
    <source>
        <dbReference type="ARBA" id="ARBA00010688"/>
    </source>
</evidence>
<evidence type="ECO:0000256" key="5">
    <source>
        <dbReference type="ARBA" id="ARBA00022679"/>
    </source>
</evidence>
<dbReference type="GO" id="GO:0009658">
    <property type="term" value="P:chloroplast organization"/>
    <property type="evidence" value="ECO:0007669"/>
    <property type="project" value="TreeGrafter"/>
</dbReference>
<comment type="subcellular location">
    <subcellularLocation>
        <location evidence="1">Plastid</location>
        <location evidence="1">Chloroplast</location>
    </subcellularLocation>
</comment>
<dbReference type="Gene3D" id="3.40.1190.20">
    <property type="match status" value="1"/>
</dbReference>
<dbReference type="Pfam" id="PF00294">
    <property type="entry name" value="PfkB"/>
    <property type="match status" value="1"/>
</dbReference>
<dbReference type="SUPFAM" id="SSF53613">
    <property type="entry name" value="Ribokinase-like"/>
    <property type="match status" value="1"/>
</dbReference>
<dbReference type="GO" id="GO:0042644">
    <property type="term" value="C:chloroplast nucleoid"/>
    <property type="evidence" value="ECO:0007669"/>
    <property type="project" value="TreeGrafter"/>
</dbReference>
<dbReference type="InterPro" id="IPR050306">
    <property type="entry name" value="PfkB_Carbo_kinase"/>
</dbReference>
<dbReference type="InterPro" id="IPR011611">
    <property type="entry name" value="PfkB_dom"/>
</dbReference>
<proteinExistence type="inferred from homology"/>
<evidence type="ECO:0000313" key="12">
    <source>
        <dbReference type="Proteomes" id="UP000525078"/>
    </source>
</evidence>
<dbReference type="EMBL" id="JAATIP010000163">
    <property type="protein sequence ID" value="KAF4364896.1"/>
    <property type="molecule type" value="Genomic_DNA"/>
</dbReference>
<comment type="function">
    <text evidence="8">Required for proper chloroplast development, most likely through regulating plastid-encoded polymerase (PEP) dependent chloroplast transcription. Acts as a component of the transcriptionally active plastid chromosome that is required for plastid gene expression.</text>
</comment>
<dbReference type="Proteomes" id="UP000525078">
    <property type="component" value="Unassembled WGS sequence"/>
</dbReference>
<dbReference type="FunFam" id="3.40.1190.20:FF:000021">
    <property type="entry name" value="Fructokinase-like 2, chloroplastic"/>
    <property type="match status" value="1"/>
</dbReference>
<evidence type="ECO:0000256" key="1">
    <source>
        <dbReference type="ARBA" id="ARBA00004229"/>
    </source>
</evidence>
<feature type="domain" description="Carbohydrate kinase PfkB" evidence="10">
    <location>
        <begin position="235"/>
        <end position="500"/>
    </location>
</feature>
<dbReference type="GO" id="GO:0009662">
    <property type="term" value="P:etioplast organization"/>
    <property type="evidence" value="ECO:0007669"/>
    <property type="project" value="TreeGrafter"/>
</dbReference>
<evidence type="ECO:0000256" key="9">
    <source>
        <dbReference type="SAM" id="MobiDB-lite"/>
    </source>
</evidence>
<dbReference type="InterPro" id="IPR029056">
    <property type="entry name" value="Ribokinase-like"/>
</dbReference>
<keyword evidence="5" id="KW-0808">Transferase</keyword>
<name>A0A7J6F2N6_CANSA</name>
<evidence type="ECO:0000256" key="8">
    <source>
        <dbReference type="ARBA" id="ARBA00058434"/>
    </source>
</evidence>
<gene>
    <name evidence="11" type="ORF">F8388_020610</name>
</gene>
<reference evidence="11 12" key="1">
    <citation type="journal article" date="2020" name="bioRxiv">
        <title>Sequence and annotation of 42 cannabis genomes reveals extensive copy number variation in cannabinoid synthesis and pathogen resistance genes.</title>
        <authorList>
            <person name="Mckernan K.J."/>
            <person name="Helbert Y."/>
            <person name="Kane L.T."/>
            <person name="Ebling H."/>
            <person name="Zhang L."/>
            <person name="Liu B."/>
            <person name="Eaton Z."/>
            <person name="Mclaughlin S."/>
            <person name="Kingan S."/>
            <person name="Baybayan P."/>
            <person name="Concepcion G."/>
            <person name="Jordan M."/>
            <person name="Riva A."/>
            <person name="Barbazuk W."/>
            <person name="Harkins T."/>
        </authorList>
    </citation>
    <scope>NUCLEOTIDE SEQUENCE [LARGE SCALE GENOMIC DNA]</scope>
    <source>
        <strain evidence="12">cv. Jamaican Lion 4</strain>
        <tissue evidence="11">Leaf</tissue>
    </source>
</reference>
<dbReference type="GO" id="GO:0042793">
    <property type="term" value="P:plastid transcription"/>
    <property type="evidence" value="ECO:0007669"/>
    <property type="project" value="UniProtKB-ARBA"/>
</dbReference>
<organism evidence="11 12">
    <name type="scientific">Cannabis sativa</name>
    <name type="common">Hemp</name>
    <name type="synonym">Marijuana</name>
    <dbReference type="NCBI Taxonomy" id="3483"/>
    <lineage>
        <taxon>Eukaryota</taxon>
        <taxon>Viridiplantae</taxon>
        <taxon>Streptophyta</taxon>
        <taxon>Embryophyta</taxon>
        <taxon>Tracheophyta</taxon>
        <taxon>Spermatophyta</taxon>
        <taxon>Magnoliopsida</taxon>
        <taxon>eudicotyledons</taxon>
        <taxon>Gunneridae</taxon>
        <taxon>Pentapetalae</taxon>
        <taxon>rosids</taxon>
        <taxon>fabids</taxon>
        <taxon>Rosales</taxon>
        <taxon>Cannabaceae</taxon>
        <taxon>Cannabis</taxon>
    </lineage>
</organism>
<keyword evidence="7" id="KW-0809">Transit peptide</keyword>
<dbReference type="CDD" id="cd01167">
    <property type="entry name" value="bac_FRK"/>
    <property type="match status" value="1"/>
</dbReference>
<evidence type="ECO:0000256" key="3">
    <source>
        <dbReference type="ARBA" id="ARBA00022528"/>
    </source>
</evidence>
<protein>
    <recommendedName>
        <fullName evidence="10">Carbohydrate kinase PfkB domain-containing protein</fullName>
    </recommendedName>
</protein>
<feature type="compositionally biased region" description="Basic residues" evidence="9">
    <location>
        <begin position="67"/>
        <end position="79"/>
    </location>
</feature>
<sequence>MASLSFAHLFSLPRCHSDWPLCYTSCKLVQLQGLRLQNKKWAFAARKKIAENLDSETPDGDEVVVKKKTTRTSKRTRKKAITETPEENSELEVTSDGESVDNVVSASSKDTKKSPRKTRKKASSATSSSEDVVTEKKVRRRRKIKQKDDSDNDDLVSDSEMSESEESTFIANVEDESEEELNIDEGEDISFTYGWPPLVCCFGAAQHAFVPAGRPANRLIDYEVHERMNQAFWAPEKFVRAPGGSAGSVAIALASLGGKVAFMGKLGSDDYGEAMLCYMNANNVQTRSVCIDSKRPTAISHMKISKRGRLRMTNVKPCAEDSLSKTEINIDVLKEAKMFYVSTHSLLDPNMRSTTLQAIKISKKLGGVIFYDVNLPLPLWHSSEEAKNFIQQVWNLADIIEVTKQELEFLCEITPLEEFDTKNNAKSKFAHYKPEVVAPLWHENLKVLFVTNGTSKIHYYTAEHNGAINGMEDPLLTPFTGDMSASGDGIVAAFLRMLSVQPDRITDKGYLERTIRYAIDCGVIDQWALGRVRGFPPKEGMEEDVVPDENGIRSITEMEYRTVVESVS</sequence>
<keyword evidence="3" id="KW-0150">Chloroplast</keyword>
<comment type="caution">
    <text evidence="11">The sequence shown here is derived from an EMBL/GenBank/DDBJ whole genome shotgun (WGS) entry which is preliminary data.</text>
</comment>
<keyword evidence="6" id="KW-0418">Kinase</keyword>
<feature type="compositionally biased region" description="Acidic residues" evidence="9">
    <location>
        <begin position="150"/>
        <end position="166"/>
    </location>
</feature>
<evidence type="ECO:0000259" key="10">
    <source>
        <dbReference type="Pfam" id="PF00294"/>
    </source>
</evidence>
<dbReference type="PANTHER" id="PTHR43085:SF2">
    <property type="entry name" value="FRUCTOKINASE-LIKE 2, CHLOROPLASTIC"/>
    <property type="match status" value="1"/>
</dbReference>
<evidence type="ECO:0000256" key="7">
    <source>
        <dbReference type="ARBA" id="ARBA00022946"/>
    </source>
</evidence>
<feature type="compositionally biased region" description="Acidic residues" evidence="9">
    <location>
        <begin position="84"/>
        <end position="99"/>
    </location>
</feature>
<feature type="region of interest" description="Disordered" evidence="9">
    <location>
        <begin position="67"/>
        <end position="180"/>
    </location>
</feature>
<keyword evidence="4" id="KW-0934">Plastid</keyword>
<dbReference type="PANTHER" id="PTHR43085">
    <property type="entry name" value="HEXOKINASE FAMILY MEMBER"/>
    <property type="match status" value="1"/>
</dbReference>
<evidence type="ECO:0000313" key="11">
    <source>
        <dbReference type="EMBL" id="KAF4364896.1"/>
    </source>
</evidence>
<dbReference type="AlphaFoldDB" id="A0A7J6F2N6"/>
<comment type="similarity">
    <text evidence="2">Belongs to the carbohydrate kinase PfkB family.</text>
</comment>
<evidence type="ECO:0000256" key="6">
    <source>
        <dbReference type="ARBA" id="ARBA00022777"/>
    </source>
</evidence>
<evidence type="ECO:0000256" key="4">
    <source>
        <dbReference type="ARBA" id="ARBA00022640"/>
    </source>
</evidence>
<dbReference type="GO" id="GO:0016301">
    <property type="term" value="F:kinase activity"/>
    <property type="evidence" value="ECO:0007669"/>
    <property type="project" value="UniProtKB-KW"/>
</dbReference>